<organism evidence="1 2">
    <name type="scientific">Atribacter laminatus</name>
    <dbReference type="NCBI Taxonomy" id="2847778"/>
    <lineage>
        <taxon>Bacteria</taxon>
        <taxon>Pseudomonadati</taxon>
        <taxon>Atribacterota</taxon>
        <taxon>Atribacteria</taxon>
        <taxon>Atribacterales</taxon>
        <taxon>Atribacteraceae</taxon>
        <taxon>Atribacter</taxon>
    </lineage>
</organism>
<dbReference type="KEGG" id="alam:RT761_00447"/>
<name>A0A7T1AJU2_ATRLM</name>
<sequence>MLKNKKQIPLQAILILTNGVLEGINNKNII</sequence>
<gene>
    <name evidence="1" type="ORF">RT761_00447</name>
</gene>
<accession>A0A7T1AJU2</accession>
<protein>
    <submittedName>
        <fullName evidence="1">Uncharacterized protein</fullName>
    </submittedName>
</protein>
<evidence type="ECO:0000313" key="2">
    <source>
        <dbReference type="Proteomes" id="UP000594463"/>
    </source>
</evidence>
<keyword evidence="2" id="KW-1185">Reference proteome</keyword>
<dbReference type="EMBL" id="CP065383">
    <property type="protein sequence ID" value="QPM67248.1"/>
    <property type="molecule type" value="Genomic_DNA"/>
</dbReference>
<dbReference type="Proteomes" id="UP000594463">
    <property type="component" value="Chromosome"/>
</dbReference>
<reference evidence="1 2" key="1">
    <citation type="journal article" date="2021" name="Nat. Commun.">
        <title>Isolation of a member of the candidate phylum Atribacteria reveals a unique cell membrane structure.</title>
        <authorList>
            <person name="Taiki K."/>
            <person name="Nobu M.K."/>
            <person name="Kusada H."/>
            <person name="Meng X.-Y."/>
            <person name="Hosoki N."/>
            <person name="Uematsu K."/>
            <person name="Yoshioka H."/>
            <person name="Kamagata Y."/>
            <person name="Tamaki H."/>
        </authorList>
    </citation>
    <scope>NUCLEOTIDE SEQUENCE [LARGE SCALE GENOMIC DNA]</scope>
    <source>
        <strain evidence="1 2">RT761</strain>
    </source>
</reference>
<dbReference type="AlphaFoldDB" id="A0A7T1AJU2"/>
<evidence type="ECO:0000313" key="1">
    <source>
        <dbReference type="EMBL" id="QPM67248.1"/>
    </source>
</evidence>
<proteinExistence type="predicted"/>